<organism evidence="2 3">
    <name type="scientific">Maribacter litoralis</name>
    <dbReference type="NCBI Taxonomy" id="2059726"/>
    <lineage>
        <taxon>Bacteria</taxon>
        <taxon>Pseudomonadati</taxon>
        <taxon>Bacteroidota</taxon>
        <taxon>Flavobacteriia</taxon>
        <taxon>Flavobacteriales</taxon>
        <taxon>Flavobacteriaceae</taxon>
        <taxon>Maribacter</taxon>
    </lineage>
</organism>
<evidence type="ECO:0000313" key="3">
    <source>
        <dbReference type="Proteomes" id="UP000430202"/>
    </source>
</evidence>
<dbReference type="EMBL" id="CABWLR010000002">
    <property type="protein sequence ID" value="VXB33803.1"/>
    <property type="molecule type" value="Genomic_DNA"/>
</dbReference>
<evidence type="ECO:0000256" key="1">
    <source>
        <dbReference type="SAM" id="Phobius"/>
    </source>
</evidence>
<protein>
    <submittedName>
        <fullName evidence="2">Uncharacterized protein</fullName>
    </submittedName>
</protein>
<name>A0A653PVZ5_9FLAO</name>
<keyword evidence="3" id="KW-1185">Reference proteome</keyword>
<keyword evidence="1" id="KW-0472">Membrane</keyword>
<sequence length="54" mass="6102">MFKKVSLPLLATILFMGTLILLSYKNNGLFLTQILVSCSIITLILFIKTRVNEN</sequence>
<accession>A0A653PVZ5</accession>
<keyword evidence="1" id="KW-0812">Transmembrane</keyword>
<dbReference type="AlphaFoldDB" id="A0A653PVZ5"/>
<feature type="transmembrane region" description="Helical" evidence="1">
    <location>
        <begin position="7"/>
        <end position="24"/>
    </location>
</feature>
<proteinExistence type="predicted"/>
<keyword evidence="1" id="KW-1133">Transmembrane helix</keyword>
<evidence type="ECO:0000313" key="2">
    <source>
        <dbReference type="EMBL" id="VXB33803.1"/>
    </source>
</evidence>
<reference evidence="2 3" key="1">
    <citation type="submission" date="2019-10" db="EMBL/GenBank/DDBJ databases">
        <authorList>
            <person name="Karimi E."/>
        </authorList>
    </citation>
    <scope>NUCLEOTIDE SEQUENCE [LARGE SCALE GENOMIC DNA]</scope>
    <source>
        <strain evidence="2">Maribacter sp. 151</strain>
    </source>
</reference>
<dbReference type="Proteomes" id="UP000430202">
    <property type="component" value="Unassembled WGS sequence"/>
</dbReference>
<feature type="transmembrane region" description="Helical" evidence="1">
    <location>
        <begin position="30"/>
        <end position="47"/>
    </location>
</feature>
<gene>
    <name evidence="2" type="ORF">MARI151_20355</name>
</gene>